<accession>A0ABY2XLV2</accession>
<sequence length="286" mass="32442">MRSPRFYQWLCERLQRQPEQGEWPLGDLESQRALLRPCDVLLMDGESALDHRLKVLTGSRFSRALLYVGRPHEVADPALRALLADYLPCGPDTQLVLDASLERGLWVRDLSNLHGVHLRVCRAQNLSAEERQDALRFAISRLGTGTQHGWSTLLMLWLIPWRLLSTRRRRRLLNRWANDLLRAITGTTAGEAFAFIQFPVHPLVKQPENSDGPGDGRDKVQSGGRLMRLQPRVFHAADFDHSPYFDVIKAPYLLQSVPVGFGAVPWKGNAGALTPEQRRQHLVVVD</sequence>
<reference evidence="1 2" key="1">
    <citation type="submission" date="2019-05" db="EMBL/GenBank/DDBJ databases">
        <title>Genome of Alcanivorax gelatiniphagus, an oil degrading marine bacteria.</title>
        <authorList>
            <person name="Kwon K.K."/>
        </authorList>
    </citation>
    <scope>NUCLEOTIDE SEQUENCE [LARGE SCALE GENOMIC DNA]</scope>
    <source>
        <strain evidence="1 2">MEBiC 08158</strain>
    </source>
</reference>
<keyword evidence="2" id="KW-1185">Reference proteome</keyword>
<evidence type="ECO:0000313" key="1">
    <source>
        <dbReference type="EMBL" id="TMW13207.1"/>
    </source>
</evidence>
<dbReference type="EMBL" id="VCQT01000026">
    <property type="protein sequence ID" value="TMW13207.1"/>
    <property type="molecule type" value="Genomic_DNA"/>
</dbReference>
<proteinExistence type="predicted"/>
<evidence type="ECO:0000313" key="2">
    <source>
        <dbReference type="Proteomes" id="UP000739180"/>
    </source>
</evidence>
<dbReference type="RefSeq" id="WP_138772050.1">
    <property type="nucleotide sequence ID" value="NZ_JBHSSX010000076.1"/>
</dbReference>
<comment type="caution">
    <text evidence="1">The sequence shown here is derived from an EMBL/GenBank/DDBJ whole genome shotgun (WGS) entry which is preliminary data.</text>
</comment>
<name>A0ABY2XLV2_9GAMM</name>
<gene>
    <name evidence="1" type="ORF">FGS76_07725</name>
</gene>
<dbReference type="Proteomes" id="UP000739180">
    <property type="component" value="Unassembled WGS sequence"/>
</dbReference>
<organism evidence="1 2">
    <name type="scientific">Alloalcanivorax gelatiniphagus</name>
    <dbReference type="NCBI Taxonomy" id="1194167"/>
    <lineage>
        <taxon>Bacteria</taxon>
        <taxon>Pseudomonadati</taxon>
        <taxon>Pseudomonadota</taxon>
        <taxon>Gammaproteobacteria</taxon>
        <taxon>Oceanospirillales</taxon>
        <taxon>Alcanivoracaceae</taxon>
        <taxon>Alloalcanivorax</taxon>
    </lineage>
</organism>
<dbReference type="Gene3D" id="3.90.1720.10">
    <property type="entry name" value="endopeptidase domain like (from Nostoc punctiforme)"/>
    <property type="match status" value="1"/>
</dbReference>
<protein>
    <submittedName>
        <fullName evidence="1">Uncharacterized protein</fullName>
    </submittedName>
</protein>